<dbReference type="RefSeq" id="XP_041296118.1">
    <property type="nucleotide sequence ID" value="XM_041433431.1"/>
</dbReference>
<dbReference type="OrthoDB" id="3025659at2759"/>
<dbReference type="Proteomes" id="UP000823399">
    <property type="component" value="Unassembled WGS sequence"/>
</dbReference>
<feature type="region of interest" description="Disordered" evidence="1">
    <location>
        <begin position="183"/>
        <end position="225"/>
    </location>
</feature>
<dbReference type="EMBL" id="JABBWM010000011">
    <property type="protein sequence ID" value="KAG2113824.1"/>
    <property type="molecule type" value="Genomic_DNA"/>
</dbReference>
<dbReference type="GeneID" id="64695690"/>
<proteinExistence type="predicted"/>
<feature type="compositionally biased region" description="Basic residues" evidence="1">
    <location>
        <begin position="216"/>
        <end position="225"/>
    </location>
</feature>
<name>A0A9P7FDV3_9AGAM</name>
<keyword evidence="3" id="KW-1185">Reference proteome</keyword>
<evidence type="ECO:0000313" key="2">
    <source>
        <dbReference type="EMBL" id="KAG2113824.1"/>
    </source>
</evidence>
<accession>A0A9P7FDV3</accession>
<protein>
    <submittedName>
        <fullName evidence="2">Uncharacterized protein</fullName>
    </submittedName>
</protein>
<reference evidence="2" key="1">
    <citation type="journal article" date="2020" name="New Phytol.">
        <title>Comparative genomics reveals dynamic genome evolution in host specialist ectomycorrhizal fungi.</title>
        <authorList>
            <person name="Lofgren L.A."/>
            <person name="Nguyen N.H."/>
            <person name="Vilgalys R."/>
            <person name="Ruytinx J."/>
            <person name="Liao H.L."/>
            <person name="Branco S."/>
            <person name="Kuo A."/>
            <person name="LaButti K."/>
            <person name="Lipzen A."/>
            <person name="Andreopoulos W."/>
            <person name="Pangilinan J."/>
            <person name="Riley R."/>
            <person name="Hundley H."/>
            <person name="Na H."/>
            <person name="Barry K."/>
            <person name="Grigoriev I.V."/>
            <person name="Stajich J.E."/>
            <person name="Kennedy P.G."/>
        </authorList>
    </citation>
    <scope>NUCLEOTIDE SEQUENCE</scope>
    <source>
        <strain evidence="2">FC423</strain>
    </source>
</reference>
<evidence type="ECO:0000256" key="1">
    <source>
        <dbReference type="SAM" id="MobiDB-lite"/>
    </source>
</evidence>
<dbReference type="AlphaFoldDB" id="A0A9P7FDV3"/>
<comment type="caution">
    <text evidence="2">The sequence shown here is derived from an EMBL/GenBank/DDBJ whole genome shotgun (WGS) entry which is preliminary data.</text>
</comment>
<organism evidence="2 3">
    <name type="scientific">Suillus discolor</name>
    <dbReference type="NCBI Taxonomy" id="1912936"/>
    <lineage>
        <taxon>Eukaryota</taxon>
        <taxon>Fungi</taxon>
        <taxon>Dikarya</taxon>
        <taxon>Basidiomycota</taxon>
        <taxon>Agaricomycotina</taxon>
        <taxon>Agaricomycetes</taxon>
        <taxon>Agaricomycetidae</taxon>
        <taxon>Boletales</taxon>
        <taxon>Suillineae</taxon>
        <taxon>Suillaceae</taxon>
        <taxon>Suillus</taxon>
    </lineage>
</organism>
<evidence type="ECO:0000313" key="3">
    <source>
        <dbReference type="Proteomes" id="UP000823399"/>
    </source>
</evidence>
<sequence length="549" mass="61481">MKQPLQWINLTSLDLKTSKFKFLHFLQRRRNGADLESNKLLCWLAVPTSEPAGQDLRAAPAPASEAIVNEPQRPKITYFLAMFPEDQLRKPEKQQKAINTFLCLSSDQEFDTLKAQILQKISEKLKPKTLAYENYSVEWYISRLQTAPLALSSADDYKFLLEHALKQEALTANIVIQALPTAKKLKHRRDHNESGDENQSNDGGSENSSSEDDKPKKKSKKDKKSKSVVKTILNEKITSKIVQLQNRWLCSKAGCSSNHCFIHPEHPDHFLLGHKQLLVWASAWNKDNELADLETPPNHLKFNFIPGQKSEVSPLLQHRLAERNQPMTGHASSPIINFNIPPDLLALWHPPGEICDVQNVNNAPAAAITSDQASLMPVGAQLGPDLSLNDFCAQYSLSDDIQSKLHKNGYMGTDVETTTLLGGKKRCGKCGKVWTRYREVKERGLESEGKGILQGGGIQYEGSVVSEAWEHASDAADARESADKQMRKVREKWVWFQTEVTCWTNDGQCPLAAQGGSKCHTETLSFIIVAELKDMGFKFREVAVMKAAV</sequence>
<feature type="compositionally biased region" description="Low complexity" evidence="1">
    <location>
        <begin position="197"/>
        <end position="208"/>
    </location>
</feature>
<gene>
    <name evidence="2" type="ORF">F5147DRAFT_650234</name>
</gene>